<evidence type="ECO:0000313" key="4">
    <source>
        <dbReference type="Proteomes" id="UP001596002"/>
    </source>
</evidence>
<keyword evidence="4" id="KW-1185">Reference proteome</keyword>
<feature type="compositionally biased region" description="Basic and acidic residues" evidence="1">
    <location>
        <begin position="200"/>
        <end position="254"/>
    </location>
</feature>
<evidence type="ECO:0000256" key="1">
    <source>
        <dbReference type="SAM" id="MobiDB-lite"/>
    </source>
</evidence>
<keyword evidence="2" id="KW-0732">Signal</keyword>
<dbReference type="RefSeq" id="WP_380027620.1">
    <property type="nucleotide sequence ID" value="NZ_JBHSHC010000123.1"/>
</dbReference>
<proteinExistence type="predicted"/>
<evidence type="ECO:0000313" key="3">
    <source>
        <dbReference type="EMBL" id="MFC4769282.1"/>
    </source>
</evidence>
<dbReference type="Proteomes" id="UP001596002">
    <property type="component" value="Unassembled WGS sequence"/>
</dbReference>
<feature type="chain" id="PRO_5045180991" evidence="2">
    <location>
        <begin position="25"/>
        <end position="254"/>
    </location>
</feature>
<name>A0ABV9Q6X3_9BACL</name>
<feature type="region of interest" description="Disordered" evidence="1">
    <location>
        <begin position="199"/>
        <end position="254"/>
    </location>
</feature>
<gene>
    <name evidence="3" type="ORF">ACFO8Q_18290</name>
</gene>
<protein>
    <submittedName>
        <fullName evidence="3">Uncharacterized protein</fullName>
    </submittedName>
</protein>
<organism evidence="3 4">
    <name type="scientific">Effusibacillus consociatus</name>
    <dbReference type="NCBI Taxonomy" id="1117041"/>
    <lineage>
        <taxon>Bacteria</taxon>
        <taxon>Bacillati</taxon>
        <taxon>Bacillota</taxon>
        <taxon>Bacilli</taxon>
        <taxon>Bacillales</taxon>
        <taxon>Alicyclobacillaceae</taxon>
        <taxon>Effusibacillus</taxon>
    </lineage>
</organism>
<dbReference type="EMBL" id="JBHSHC010000123">
    <property type="protein sequence ID" value="MFC4769282.1"/>
    <property type="molecule type" value="Genomic_DNA"/>
</dbReference>
<reference evidence="4" key="1">
    <citation type="journal article" date="2019" name="Int. J. Syst. Evol. Microbiol.">
        <title>The Global Catalogue of Microorganisms (GCM) 10K type strain sequencing project: providing services to taxonomists for standard genome sequencing and annotation.</title>
        <authorList>
            <consortium name="The Broad Institute Genomics Platform"/>
            <consortium name="The Broad Institute Genome Sequencing Center for Infectious Disease"/>
            <person name="Wu L."/>
            <person name="Ma J."/>
        </authorList>
    </citation>
    <scope>NUCLEOTIDE SEQUENCE [LARGE SCALE GENOMIC DNA]</scope>
    <source>
        <strain evidence="4">WYCCWR 12678</strain>
    </source>
</reference>
<accession>A0ABV9Q6X3</accession>
<comment type="caution">
    <text evidence="3">The sequence shown here is derived from an EMBL/GenBank/DDBJ whole genome shotgun (WGS) entry which is preliminary data.</text>
</comment>
<feature type="signal peptide" evidence="2">
    <location>
        <begin position="1"/>
        <end position="24"/>
    </location>
</feature>
<evidence type="ECO:0000256" key="2">
    <source>
        <dbReference type="SAM" id="SignalP"/>
    </source>
</evidence>
<sequence>MKKWTKLALLTTPLVFVTSVYAFANERSESQASVQIQEVKPAETVVSEPNAATSSEIPNPFVVNKDQIQQQLSVTEEPTSSALTIESIKKLHIKAKTDRGELKLEYHLEGNGTPRLNGEIGTVKVHISGDKAKELMNQLLNRWDLFGVLQQTLANPNGKLNDPAIFALEEFEIEMVDGKEIELDENKLEFEAKAVQPVKTEVKIQVEKEDQEEKEKKEKHEDNGKHKGQEKQENKDKKNEKHDDDDKKDKGEDD</sequence>